<organism evidence="4 5">
    <name type="scientific">Roseibium aggregatum</name>
    <dbReference type="NCBI Taxonomy" id="187304"/>
    <lineage>
        <taxon>Bacteria</taxon>
        <taxon>Pseudomonadati</taxon>
        <taxon>Pseudomonadota</taxon>
        <taxon>Alphaproteobacteria</taxon>
        <taxon>Hyphomicrobiales</taxon>
        <taxon>Stappiaceae</taxon>
        <taxon>Roseibium</taxon>
    </lineage>
</organism>
<evidence type="ECO:0000256" key="2">
    <source>
        <dbReference type="PROSITE-ProRule" id="PRU00335"/>
    </source>
</evidence>
<sequence length="237" mass="27236">MSTLVSILIAGRPVLCYRKHMSDLLIEKTSGWRGTREIWIEAAYQALIEHGIDAVKVMPLADRLGLSRTSFYGHFSDRNDLLDALITQWQTKNTGNLIKRTEDYAETITEAILNLFDLWLLPELFDSRLEFAMRNWAHADPDLTPMLEEADRVRIEAFTAMFERFGYEHASADVRANTMYLTQIGYISIVKDRPSEPLGPRLQRMPHYIEIFTGKTVSDAEFARFRARHPLGPGKTE</sequence>
<evidence type="ECO:0000259" key="3">
    <source>
        <dbReference type="PROSITE" id="PS50977"/>
    </source>
</evidence>
<keyword evidence="1 2" id="KW-0238">DNA-binding</keyword>
<reference evidence="5" key="1">
    <citation type="submission" date="2015-07" db="EMBL/GenBank/DDBJ databases">
        <authorList>
            <person name="Rodrigo-Torres Lidia"/>
            <person name="Arahal R.David."/>
        </authorList>
    </citation>
    <scope>NUCLEOTIDE SEQUENCE [LARGE SCALE GENOMIC DNA]</scope>
    <source>
        <strain evidence="5">CECT 4801</strain>
    </source>
</reference>
<protein>
    <submittedName>
        <fullName evidence="4">Bacterial regulatory proteins, tetR family</fullName>
    </submittedName>
</protein>
<name>A0A0M6XY70_9HYPH</name>
<feature type="domain" description="HTH tetR-type" evidence="3">
    <location>
        <begin position="33"/>
        <end position="93"/>
    </location>
</feature>
<dbReference type="Pfam" id="PF00440">
    <property type="entry name" value="TetR_N"/>
    <property type="match status" value="1"/>
</dbReference>
<gene>
    <name evidence="4" type="ORF">LAL4801_00366</name>
</gene>
<accession>A0A0M6XY70</accession>
<dbReference type="Proteomes" id="UP000048926">
    <property type="component" value="Unassembled WGS sequence"/>
</dbReference>
<dbReference type="InterPro" id="IPR001647">
    <property type="entry name" value="HTH_TetR"/>
</dbReference>
<dbReference type="SUPFAM" id="SSF46689">
    <property type="entry name" value="Homeodomain-like"/>
    <property type="match status" value="1"/>
</dbReference>
<dbReference type="PROSITE" id="PS50977">
    <property type="entry name" value="HTH_TETR_2"/>
    <property type="match status" value="1"/>
</dbReference>
<dbReference type="STRING" id="187304.B0E33_28245"/>
<dbReference type="Gene3D" id="1.10.357.10">
    <property type="entry name" value="Tetracycline Repressor, domain 2"/>
    <property type="match status" value="1"/>
</dbReference>
<keyword evidence="5" id="KW-1185">Reference proteome</keyword>
<dbReference type="InterPro" id="IPR009057">
    <property type="entry name" value="Homeodomain-like_sf"/>
</dbReference>
<dbReference type="GO" id="GO:0003677">
    <property type="term" value="F:DNA binding"/>
    <property type="evidence" value="ECO:0007669"/>
    <property type="project" value="UniProtKB-UniRule"/>
</dbReference>
<dbReference type="AlphaFoldDB" id="A0A0M6XY70"/>
<evidence type="ECO:0000313" key="5">
    <source>
        <dbReference type="Proteomes" id="UP000048926"/>
    </source>
</evidence>
<evidence type="ECO:0000256" key="1">
    <source>
        <dbReference type="ARBA" id="ARBA00023125"/>
    </source>
</evidence>
<feature type="DNA-binding region" description="H-T-H motif" evidence="2">
    <location>
        <begin position="56"/>
        <end position="75"/>
    </location>
</feature>
<proteinExistence type="predicted"/>
<evidence type="ECO:0000313" key="4">
    <source>
        <dbReference type="EMBL" id="CTQ41946.1"/>
    </source>
</evidence>
<dbReference type="EMBL" id="CXST01000001">
    <property type="protein sequence ID" value="CTQ41946.1"/>
    <property type="molecule type" value="Genomic_DNA"/>
</dbReference>
<dbReference type="PRINTS" id="PR00455">
    <property type="entry name" value="HTHTETR"/>
</dbReference>